<proteinExistence type="predicted"/>
<dbReference type="Gene3D" id="3.30.565.10">
    <property type="entry name" value="Histidine kinase-like ATPase, C-terminal domain"/>
    <property type="match status" value="1"/>
</dbReference>
<dbReference type="Gene3D" id="3.30.450.20">
    <property type="entry name" value="PAS domain"/>
    <property type="match status" value="2"/>
</dbReference>
<dbReference type="InterPro" id="IPR013655">
    <property type="entry name" value="PAS_fold_3"/>
</dbReference>
<dbReference type="InterPro" id="IPR003661">
    <property type="entry name" value="HisK_dim/P_dom"/>
</dbReference>
<evidence type="ECO:0000256" key="1">
    <source>
        <dbReference type="ARBA" id="ARBA00000085"/>
    </source>
</evidence>
<dbReference type="SMART" id="SM00388">
    <property type="entry name" value="HisKA"/>
    <property type="match status" value="1"/>
</dbReference>
<dbReference type="SUPFAM" id="SSF47384">
    <property type="entry name" value="Homodimeric domain of signal transducing histidine kinase"/>
    <property type="match status" value="1"/>
</dbReference>
<evidence type="ECO:0000313" key="8">
    <source>
        <dbReference type="Proteomes" id="UP000199399"/>
    </source>
</evidence>
<dbReference type="SUPFAM" id="SSF55874">
    <property type="entry name" value="ATPase domain of HSP90 chaperone/DNA topoisomerase II/histidine kinase"/>
    <property type="match status" value="1"/>
</dbReference>
<gene>
    <name evidence="7" type="ORF">SAMN04489759_11921</name>
</gene>
<organism evidence="7 8">
    <name type="scientific">Sulfitobacter delicatus</name>
    <dbReference type="NCBI Taxonomy" id="218672"/>
    <lineage>
        <taxon>Bacteria</taxon>
        <taxon>Pseudomonadati</taxon>
        <taxon>Pseudomonadota</taxon>
        <taxon>Alphaproteobacteria</taxon>
        <taxon>Rhodobacterales</taxon>
        <taxon>Roseobacteraceae</taxon>
        <taxon>Sulfitobacter</taxon>
    </lineage>
</organism>
<protein>
    <recommendedName>
        <fullName evidence="2">histidine kinase</fullName>
        <ecNumber evidence="2">2.7.13.3</ecNumber>
    </recommendedName>
</protein>
<dbReference type="SMART" id="SM00387">
    <property type="entry name" value="HATPase_c"/>
    <property type="match status" value="1"/>
</dbReference>
<name>A0A1G7Z6Z7_9RHOB</name>
<comment type="catalytic activity">
    <reaction evidence="1">
        <text>ATP + protein L-histidine = ADP + protein N-phospho-L-histidine.</text>
        <dbReference type="EC" id="2.7.13.3"/>
    </reaction>
</comment>
<evidence type="ECO:0000259" key="4">
    <source>
        <dbReference type="PROSITE" id="PS50109"/>
    </source>
</evidence>
<dbReference type="CDD" id="cd00082">
    <property type="entry name" value="HisKA"/>
    <property type="match status" value="1"/>
</dbReference>
<dbReference type="Pfam" id="PF00512">
    <property type="entry name" value="HisKA"/>
    <property type="match status" value="1"/>
</dbReference>
<dbReference type="InterPro" id="IPR003594">
    <property type="entry name" value="HATPase_dom"/>
</dbReference>
<dbReference type="InterPro" id="IPR000014">
    <property type="entry name" value="PAS"/>
</dbReference>
<dbReference type="SMART" id="SM00086">
    <property type="entry name" value="PAC"/>
    <property type="match status" value="1"/>
</dbReference>
<dbReference type="Pfam" id="PF02518">
    <property type="entry name" value="HATPase_c"/>
    <property type="match status" value="1"/>
</dbReference>
<dbReference type="Proteomes" id="UP000199399">
    <property type="component" value="Unassembled WGS sequence"/>
</dbReference>
<dbReference type="NCBIfam" id="TIGR00229">
    <property type="entry name" value="sensory_box"/>
    <property type="match status" value="1"/>
</dbReference>
<dbReference type="PRINTS" id="PR00344">
    <property type="entry name" value="BCTRLSENSOR"/>
</dbReference>
<dbReference type="STRING" id="218672.SAMN04489759_11921"/>
<feature type="domain" description="PAS" evidence="5">
    <location>
        <begin position="39"/>
        <end position="109"/>
    </location>
</feature>
<dbReference type="CDD" id="cd00130">
    <property type="entry name" value="PAS"/>
    <property type="match status" value="1"/>
</dbReference>
<dbReference type="PROSITE" id="PS50113">
    <property type="entry name" value="PAC"/>
    <property type="match status" value="2"/>
</dbReference>
<dbReference type="PANTHER" id="PTHR43547:SF2">
    <property type="entry name" value="HYBRID SIGNAL TRANSDUCTION HISTIDINE KINASE C"/>
    <property type="match status" value="1"/>
</dbReference>
<dbReference type="InterPro" id="IPR036890">
    <property type="entry name" value="HATPase_C_sf"/>
</dbReference>
<dbReference type="InterPro" id="IPR004358">
    <property type="entry name" value="Sig_transdc_His_kin-like_C"/>
</dbReference>
<dbReference type="PROSITE" id="PS50109">
    <property type="entry name" value="HIS_KIN"/>
    <property type="match status" value="1"/>
</dbReference>
<dbReference type="EMBL" id="FNBP01000019">
    <property type="protein sequence ID" value="SDH04387.1"/>
    <property type="molecule type" value="Genomic_DNA"/>
</dbReference>
<evidence type="ECO:0000256" key="2">
    <source>
        <dbReference type="ARBA" id="ARBA00012438"/>
    </source>
</evidence>
<dbReference type="InterPro" id="IPR000700">
    <property type="entry name" value="PAS-assoc_C"/>
</dbReference>
<evidence type="ECO:0000259" key="5">
    <source>
        <dbReference type="PROSITE" id="PS50112"/>
    </source>
</evidence>
<dbReference type="SUPFAM" id="SSF55785">
    <property type="entry name" value="PYP-like sensor domain (PAS domain)"/>
    <property type="match status" value="1"/>
</dbReference>
<feature type="domain" description="PAC" evidence="6">
    <location>
        <begin position="1"/>
        <end position="38"/>
    </location>
</feature>
<dbReference type="EC" id="2.7.13.3" evidence="2"/>
<keyword evidence="3" id="KW-0597">Phosphoprotein</keyword>
<evidence type="ECO:0000259" key="6">
    <source>
        <dbReference type="PROSITE" id="PS50113"/>
    </source>
</evidence>
<feature type="domain" description="PAC" evidence="6">
    <location>
        <begin position="113"/>
        <end position="165"/>
    </location>
</feature>
<feature type="domain" description="Histidine kinase" evidence="4">
    <location>
        <begin position="169"/>
        <end position="389"/>
    </location>
</feature>
<dbReference type="InterPro" id="IPR005467">
    <property type="entry name" value="His_kinase_dom"/>
</dbReference>
<dbReference type="InterPro" id="IPR036097">
    <property type="entry name" value="HisK_dim/P_sf"/>
</dbReference>
<dbReference type="PROSITE" id="PS50112">
    <property type="entry name" value="PAS"/>
    <property type="match status" value="1"/>
</dbReference>
<accession>A0A1G7Z6Z7</accession>
<dbReference type="AlphaFoldDB" id="A0A1G7Z6Z7"/>
<dbReference type="GO" id="GO:0000155">
    <property type="term" value="F:phosphorelay sensor kinase activity"/>
    <property type="evidence" value="ECO:0007669"/>
    <property type="project" value="InterPro"/>
</dbReference>
<sequence length="391" mass="43033">MRTDAEATEWDAEGNALNLVGTQRDITDRKRAELALQGSEGQFRSLMNNAPIGTALASLEGKWLATNSAMAAFLGYSEEELKCTDFQSITHEDDLEKCMSCAKKLLDGEDDAFEIEKRYVRPAGEVVWGHLCVVLVRSESGQPLHYIAQVLDITESKKLDFLRNEFMSIIAHELRTPVTAIVGALDMLDLACSHGSIEKVQKLVKIAKRGGDRLRTALEDLLDFEQVSGGIFSLNLTEANIVDIITTALLKSQPLMDQHKVSASLISEESELHWECDPVLLDKTLRHLLSNAAKFSPENSEACVIVTRDTRQLTIRVKDSGPGIPESNYEKVFQPFWQQDPSDTRAQQGVGLGLTISRQAIRKMGGELSIQACGEGTGAEFLITLPGCPSQ</sequence>
<keyword evidence="8" id="KW-1185">Reference proteome</keyword>
<dbReference type="PANTHER" id="PTHR43547">
    <property type="entry name" value="TWO-COMPONENT HISTIDINE KINASE"/>
    <property type="match status" value="1"/>
</dbReference>
<evidence type="ECO:0000313" key="7">
    <source>
        <dbReference type="EMBL" id="SDH04387.1"/>
    </source>
</evidence>
<dbReference type="Pfam" id="PF08447">
    <property type="entry name" value="PAS_3"/>
    <property type="match status" value="1"/>
</dbReference>
<dbReference type="InterPro" id="IPR035965">
    <property type="entry name" value="PAS-like_dom_sf"/>
</dbReference>
<evidence type="ECO:0000256" key="3">
    <source>
        <dbReference type="ARBA" id="ARBA00022553"/>
    </source>
</evidence>
<dbReference type="InterPro" id="IPR001610">
    <property type="entry name" value="PAC"/>
</dbReference>
<dbReference type="SMART" id="SM00091">
    <property type="entry name" value="PAS"/>
    <property type="match status" value="1"/>
</dbReference>
<dbReference type="Gene3D" id="1.10.287.130">
    <property type="match status" value="1"/>
</dbReference>
<reference evidence="8" key="1">
    <citation type="submission" date="2016-10" db="EMBL/GenBank/DDBJ databases">
        <authorList>
            <person name="Varghese N."/>
            <person name="Submissions S."/>
        </authorList>
    </citation>
    <scope>NUCLEOTIDE SEQUENCE [LARGE SCALE GENOMIC DNA]</scope>
    <source>
        <strain evidence="8">DSM 16477</strain>
    </source>
</reference>